<dbReference type="SUPFAM" id="SSF53300">
    <property type="entry name" value="vWA-like"/>
    <property type="match status" value="1"/>
</dbReference>
<organism evidence="2 3">
    <name type="scientific">Synechococcus phage S-CAM7</name>
    <dbReference type="NCBI Taxonomy" id="1883368"/>
    <lineage>
        <taxon>Viruses</taxon>
        <taxon>Duplodnaviria</taxon>
        <taxon>Heunggongvirae</taxon>
        <taxon>Uroviricota</taxon>
        <taxon>Caudoviricetes</taxon>
        <taxon>Pantevenvirales</taxon>
        <taxon>Kyanoviridae</taxon>
        <taxon>Mazuvirus</taxon>
        <taxon>Mazuvirus scam7</taxon>
    </lineage>
</organism>
<feature type="region of interest" description="Disordered" evidence="1">
    <location>
        <begin position="181"/>
        <end position="263"/>
    </location>
</feature>
<dbReference type="InterPro" id="IPR036465">
    <property type="entry name" value="vWFA_dom_sf"/>
</dbReference>
<proteinExistence type="predicted"/>
<dbReference type="EMBL" id="KU686213">
    <property type="protein sequence ID" value="AOV62345.1"/>
    <property type="molecule type" value="Genomic_DNA"/>
</dbReference>
<dbReference type="Gene3D" id="3.40.50.410">
    <property type="entry name" value="von Willebrand factor, type A domain"/>
    <property type="match status" value="1"/>
</dbReference>
<gene>
    <name evidence="2" type="ORF">S420910_157</name>
</gene>
<name>A0A1D8KUI0_9CAUD</name>
<accession>A0A1D8KUI0</accession>
<protein>
    <submittedName>
        <fullName evidence="2">Peptidase</fullName>
    </submittedName>
</protein>
<evidence type="ECO:0000256" key="1">
    <source>
        <dbReference type="SAM" id="MobiDB-lite"/>
    </source>
</evidence>
<evidence type="ECO:0000313" key="2">
    <source>
        <dbReference type="EMBL" id="AOV62345.1"/>
    </source>
</evidence>
<reference evidence="2 3" key="1">
    <citation type="journal article" date="2016" name="Virology">
        <title>The genomic content and context of auxiliary metabolic genes in marine cyanomyoviruses.</title>
        <authorList>
            <person name="Crummett L.T."/>
            <person name="Puxty R.J."/>
            <person name="Weihe C."/>
            <person name="Marston M.F."/>
            <person name="Martiny J.B."/>
        </authorList>
    </citation>
    <scope>NUCLEOTIDE SEQUENCE [LARGE SCALE GENOMIC DNA]</scope>
    <source>
        <strain evidence="2">0910SB42</strain>
    </source>
</reference>
<dbReference type="Proteomes" id="UP000226384">
    <property type="component" value="Segment"/>
</dbReference>
<evidence type="ECO:0000313" key="3">
    <source>
        <dbReference type="Proteomes" id="UP000226384"/>
    </source>
</evidence>
<sequence length="721" mass="81274">MSVNLEVKGTLARLLATEDLLVEHKNVSTASFNVHSRVLTLPRWEKASNNVFNLLISHEVAHALFTPDEDWRKKTKIPQGFINVTEDVRIEVLMKKKYAGLPKTFFRGYQELHDQDFFGIADEDVSAMNIADRVNLHFKIGNFLKVPFTAAEMVVVDQCAAAVTFDDAIAAAEALYALHEQQKEEQQQSADEEVSSSPESTEEPQGTDGGESEEPEEAPSDSEGESSEGGAPQEGEGDEEPIERTESDDSENVGGDSAGNLTDEVSTMENFNENLEDMATKSTYNEPLYLTYPSFPADKYVATNKDVHEYISTSFTMQRQFFYDNNPENADYFINNLFGVYDKKYAEFKRNIQSEVNYMVKEFECKKSAAAYSRASTSRTGVLDCTKLHTYKYNEDLFKKVTTLPQGKNHGLVFVLDWSGSMCYILEDTIKQLLSIVMFCDKVNIPFEVYAFTNEWNRDNASFQANSDTPNEFMVGDEFSMMNILTSTVNRKELQRQMQTIFMIAASYNTRGGDIVPSRVGLSGTPLNEALISLRKILPQFKKNNNVEKAHVMVLTDGEAGWTRYTTEIQSYDGQSKISVGRLGHQNGYLRNRVTGSVRKIDKSRLGGVTTSILEDLRDEFPESTFTGFRILERRGNWFVRQAVQYDETQISKWKKEKSIALTNAGYNKYFIVASDSIQESTEFDVDDGATKAKIKSAFTKSLKSKKSNKKVLGDFISLIA</sequence>
<feature type="compositionally biased region" description="Acidic residues" evidence="1">
    <location>
        <begin position="210"/>
        <end position="226"/>
    </location>
</feature>